<organism evidence="2 3">
    <name type="scientific">Steinernema glaseri</name>
    <dbReference type="NCBI Taxonomy" id="37863"/>
    <lineage>
        <taxon>Eukaryota</taxon>
        <taxon>Metazoa</taxon>
        <taxon>Ecdysozoa</taxon>
        <taxon>Nematoda</taxon>
        <taxon>Chromadorea</taxon>
        <taxon>Rhabditida</taxon>
        <taxon>Tylenchina</taxon>
        <taxon>Panagrolaimomorpha</taxon>
        <taxon>Strongyloidoidea</taxon>
        <taxon>Steinernematidae</taxon>
        <taxon>Steinernema</taxon>
    </lineage>
</organism>
<sequence length="97" mass="10772">MSIFSFGTYCNSLVTVMPMNPTVQGSTPAEEHLQRPFHLAPSTTSTPPNDCDCIQLWYCNFLVTVMPMSRTVQGSNPSGRTSSKTVPFSHINYFHPT</sequence>
<evidence type="ECO:0000313" key="2">
    <source>
        <dbReference type="Proteomes" id="UP000095287"/>
    </source>
</evidence>
<accession>A0A1I8AND6</accession>
<keyword evidence="2" id="KW-1185">Reference proteome</keyword>
<protein>
    <submittedName>
        <fullName evidence="3">Secreted protein</fullName>
    </submittedName>
</protein>
<dbReference type="AlphaFoldDB" id="A0A1I8AND6"/>
<name>A0A1I8AND6_9BILA</name>
<evidence type="ECO:0000313" key="3">
    <source>
        <dbReference type="WBParaSite" id="L893_g7771.t1"/>
    </source>
</evidence>
<feature type="compositionally biased region" description="Polar residues" evidence="1">
    <location>
        <begin position="72"/>
        <end position="86"/>
    </location>
</feature>
<feature type="region of interest" description="Disordered" evidence="1">
    <location>
        <begin position="72"/>
        <end position="97"/>
    </location>
</feature>
<dbReference type="Proteomes" id="UP000095287">
    <property type="component" value="Unplaced"/>
</dbReference>
<reference evidence="3" key="1">
    <citation type="submission" date="2016-11" db="UniProtKB">
        <authorList>
            <consortium name="WormBaseParasite"/>
        </authorList>
    </citation>
    <scope>IDENTIFICATION</scope>
</reference>
<proteinExistence type="predicted"/>
<evidence type="ECO:0000256" key="1">
    <source>
        <dbReference type="SAM" id="MobiDB-lite"/>
    </source>
</evidence>
<dbReference type="WBParaSite" id="L893_g7771.t1">
    <property type="protein sequence ID" value="L893_g7771.t1"/>
    <property type="gene ID" value="L893_g7771"/>
</dbReference>